<dbReference type="Proteomes" id="UP000077521">
    <property type="component" value="Unassembled WGS sequence"/>
</dbReference>
<comment type="caution">
    <text evidence="2">The sequence shown here is derived from an EMBL/GenBank/DDBJ whole genome shotgun (WGS) entry which is preliminary data.</text>
</comment>
<feature type="region of interest" description="Disordered" evidence="1">
    <location>
        <begin position="15"/>
        <end position="35"/>
    </location>
</feature>
<proteinExistence type="predicted"/>
<evidence type="ECO:0000313" key="3">
    <source>
        <dbReference type="Proteomes" id="UP000077521"/>
    </source>
</evidence>
<dbReference type="AlphaFoldDB" id="A0A8T8S9K5"/>
<keyword evidence="3" id="KW-1185">Reference proteome</keyword>
<evidence type="ECO:0000256" key="1">
    <source>
        <dbReference type="SAM" id="MobiDB-lite"/>
    </source>
</evidence>
<name>A0A8T8S9K5_9BASI</name>
<protein>
    <submittedName>
        <fullName evidence="2">Uncharacterized protein</fullName>
    </submittedName>
</protein>
<organism evidence="2 3">
    <name type="scientific">Tilletia indica</name>
    <dbReference type="NCBI Taxonomy" id="43049"/>
    <lineage>
        <taxon>Eukaryota</taxon>
        <taxon>Fungi</taxon>
        <taxon>Dikarya</taxon>
        <taxon>Basidiomycota</taxon>
        <taxon>Ustilaginomycotina</taxon>
        <taxon>Exobasidiomycetes</taxon>
        <taxon>Tilletiales</taxon>
        <taxon>Tilletiaceae</taxon>
        <taxon>Tilletia</taxon>
    </lineage>
</organism>
<gene>
    <name evidence="2" type="ORF">A4X13_0g9458</name>
</gene>
<dbReference type="EMBL" id="LWDF02002708">
    <property type="protein sequence ID" value="KAE8235543.1"/>
    <property type="molecule type" value="Genomic_DNA"/>
</dbReference>
<sequence>FDMYEWCITDAWDGSNPKDKHKRNAHGIEVGDGMP</sequence>
<reference evidence="2" key="2">
    <citation type="journal article" date="2019" name="IMA Fungus">
        <title>Genome sequencing and comparison of five Tilletia species to identify candidate genes for the detection of regulated species infecting wheat.</title>
        <authorList>
            <person name="Nguyen H.D.T."/>
            <person name="Sultana T."/>
            <person name="Kesanakurti P."/>
            <person name="Hambleton S."/>
        </authorList>
    </citation>
    <scope>NUCLEOTIDE SEQUENCE</scope>
    <source>
        <strain evidence="2">DAOMC 236416</strain>
    </source>
</reference>
<accession>A0A8T8S9K5</accession>
<evidence type="ECO:0000313" key="2">
    <source>
        <dbReference type="EMBL" id="KAE8235543.1"/>
    </source>
</evidence>
<reference evidence="2" key="1">
    <citation type="submission" date="2016-04" db="EMBL/GenBank/DDBJ databases">
        <authorList>
            <person name="Nguyen H.D."/>
            <person name="Samba Siva P."/>
            <person name="Cullis J."/>
            <person name="Levesque C.A."/>
            <person name="Hambleton S."/>
        </authorList>
    </citation>
    <scope>NUCLEOTIDE SEQUENCE</scope>
    <source>
        <strain evidence="2">DAOMC 236416</strain>
    </source>
</reference>
<feature type="non-terminal residue" evidence="2">
    <location>
        <position position="1"/>
    </location>
</feature>